<protein>
    <submittedName>
        <fullName evidence="1">Uncharacterized protein</fullName>
    </submittedName>
</protein>
<sequence>MARMTKRTLFRMLSRKSFIVYGNPMIVAGLSSPADDKNGMIDYSTQVSLKVIKP</sequence>
<reference evidence="1" key="1">
    <citation type="journal article" date="2014" name="Int. J. Syst. Evol. Microbiol.">
        <title>Complete genome sequence of Corynebacterium casei LMG S-19264T (=DSM 44701T), isolated from a smear-ripened cheese.</title>
        <authorList>
            <consortium name="US DOE Joint Genome Institute (JGI-PGF)"/>
            <person name="Walter F."/>
            <person name="Albersmeier A."/>
            <person name="Kalinowski J."/>
            <person name="Ruckert C."/>
        </authorList>
    </citation>
    <scope>NUCLEOTIDE SEQUENCE</scope>
    <source>
        <strain evidence="1">KCTC 23732</strain>
    </source>
</reference>
<evidence type="ECO:0000313" key="2">
    <source>
        <dbReference type="Proteomes" id="UP000608345"/>
    </source>
</evidence>
<proteinExistence type="predicted"/>
<accession>A0A918JNM1</accession>
<name>A0A918JNM1_9BURK</name>
<reference evidence="1" key="2">
    <citation type="submission" date="2020-09" db="EMBL/GenBank/DDBJ databases">
        <authorList>
            <person name="Sun Q."/>
            <person name="Kim S."/>
        </authorList>
    </citation>
    <scope>NUCLEOTIDE SEQUENCE</scope>
    <source>
        <strain evidence="1">KCTC 23732</strain>
    </source>
</reference>
<dbReference type="AlphaFoldDB" id="A0A918JNM1"/>
<dbReference type="EMBL" id="BMYS01000017">
    <property type="protein sequence ID" value="GGW91709.1"/>
    <property type="molecule type" value="Genomic_DNA"/>
</dbReference>
<gene>
    <name evidence="1" type="ORF">GCM10011450_22230</name>
</gene>
<comment type="caution">
    <text evidence="1">The sequence shown here is derived from an EMBL/GenBank/DDBJ whole genome shotgun (WGS) entry which is preliminary data.</text>
</comment>
<evidence type="ECO:0000313" key="1">
    <source>
        <dbReference type="EMBL" id="GGW91709.1"/>
    </source>
</evidence>
<organism evidence="1 2">
    <name type="scientific">Advenella faeciporci</name>
    <dbReference type="NCBI Taxonomy" id="797535"/>
    <lineage>
        <taxon>Bacteria</taxon>
        <taxon>Pseudomonadati</taxon>
        <taxon>Pseudomonadota</taxon>
        <taxon>Betaproteobacteria</taxon>
        <taxon>Burkholderiales</taxon>
        <taxon>Alcaligenaceae</taxon>
    </lineage>
</organism>
<dbReference type="Proteomes" id="UP000608345">
    <property type="component" value="Unassembled WGS sequence"/>
</dbReference>
<keyword evidence="2" id="KW-1185">Reference proteome</keyword>